<comment type="caution">
    <text evidence="1">The sequence shown here is derived from an EMBL/GenBank/DDBJ whole genome shotgun (WGS) entry which is preliminary data.</text>
</comment>
<dbReference type="Proteomes" id="UP000015530">
    <property type="component" value="Unassembled WGS sequence"/>
</dbReference>
<sequence length="16" mass="1599">MGHDATRVATLAGLAD</sequence>
<organism evidence="1 2">
    <name type="scientific">Colletotrichum gloeosporioides (strain Cg-14)</name>
    <name type="common">Anthracnose fungus</name>
    <name type="synonym">Glomerella cingulata</name>
    <dbReference type="NCBI Taxonomy" id="1237896"/>
    <lineage>
        <taxon>Eukaryota</taxon>
        <taxon>Fungi</taxon>
        <taxon>Dikarya</taxon>
        <taxon>Ascomycota</taxon>
        <taxon>Pezizomycotina</taxon>
        <taxon>Sordariomycetes</taxon>
        <taxon>Hypocreomycetidae</taxon>
        <taxon>Glomerellales</taxon>
        <taxon>Glomerellaceae</taxon>
        <taxon>Colletotrichum</taxon>
        <taxon>Colletotrichum gloeosporioides species complex</taxon>
    </lineage>
</organism>
<dbReference type="HOGENOM" id="CLU_3433115_0_0_1"/>
<dbReference type="AlphaFoldDB" id="T0LYW2"/>
<accession>T0LYW2</accession>
<proteinExistence type="predicted"/>
<reference evidence="2" key="1">
    <citation type="journal article" date="2013" name="Mol. Plant Microbe Interact.">
        <title>Global aspects of pacC regulation of pathogenicity genes in Colletotrichum gloeosporioides as revealed by transcriptome analysis.</title>
        <authorList>
            <person name="Alkan N."/>
            <person name="Meng X."/>
            <person name="Friedlander G."/>
            <person name="Reuveni E."/>
            <person name="Sukno S."/>
            <person name="Sherman A."/>
            <person name="Thon M."/>
            <person name="Fluhr R."/>
            <person name="Prusky D."/>
        </authorList>
    </citation>
    <scope>NUCLEOTIDE SEQUENCE [LARGE SCALE GENOMIC DNA]</scope>
    <source>
        <strain evidence="2">Cg-14</strain>
    </source>
</reference>
<name>T0LYW2_COLGC</name>
<gene>
    <name evidence="1" type="ORF">CGLO_03189</name>
</gene>
<protein>
    <submittedName>
        <fullName evidence="1">Uncharacterized protein</fullName>
    </submittedName>
</protein>
<dbReference type="EMBL" id="AMYD01000666">
    <property type="protein sequence ID" value="EQB56776.1"/>
    <property type="molecule type" value="Genomic_DNA"/>
</dbReference>
<evidence type="ECO:0000313" key="2">
    <source>
        <dbReference type="Proteomes" id="UP000015530"/>
    </source>
</evidence>
<evidence type="ECO:0000313" key="1">
    <source>
        <dbReference type="EMBL" id="EQB56776.1"/>
    </source>
</evidence>